<dbReference type="EMBL" id="AEUZ02000001">
    <property type="protein sequence ID" value="EHJ56980.1"/>
    <property type="molecule type" value="Genomic_DNA"/>
</dbReference>
<gene>
    <name evidence="1" type="ORF">STRUR_0359</name>
</gene>
<accession>G5KI71</accession>
<dbReference type="GO" id="GO:0006352">
    <property type="term" value="P:DNA-templated transcription initiation"/>
    <property type="evidence" value="ECO:0007669"/>
    <property type="project" value="InterPro"/>
</dbReference>
<dbReference type="InterPro" id="IPR013325">
    <property type="entry name" value="RNA_pol_sigma_r2"/>
</dbReference>
<proteinExistence type="predicted"/>
<dbReference type="SUPFAM" id="SSF88946">
    <property type="entry name" value="Sigma2 domain of RNA polymerase sigma factors"/>
    <property type="match status" value="1"/>
</dbReference>
<dbReference type="GO" id="GO:0003700">
    <property type="term" value="F:DNA-binding transcription factor activity"/>
    <property type="evidence" value="ECO:0007669"/>
    <property type="project" value="InterPro"/>
</dbReference>
<evidence type="ECO:0000313" key="1">
    <source>
        <dbReference type="EMBL" id="EHJ56980.1"/>
    </source>
</evidence>
<dbReference type="AlphaFoldDB" id="G5KI71"/>
<dbReference type="Proteomes" id="UP000005388">
    <property type="component" value="Unassembled WGS sequence"/>
</dbReference>
<evidence type="ECO:0000313" key="2">
    <source>
        <dbReference type="Proteomes" id="UP000005388"/>
    </source>
</evidence>
<name>G5KI71_9STRE</name>
<sequence>MDKFEEHFILVKPIVLKCKRKYHIKIWELDDWLQEGRIVLYSLLYKHRDLINDKGRLLVYFKTKFTNYLKDVLREQESQKRQFHKMIYEEITEVAHSVPNKEMIQDEYLAFS</sequence>
<organism evidence="1 2">
    <name type="scientific">Streptococcus urinalis 2285-97</name>
    <dbReference type="NCBI Taxonomy" id="764291"/>
    <lineage>
        <taxon>Bacteria</taxon>
        <taxon>Bacillati</taxon>
        <taxon>Bacillota</taxon>
        <taxon>Bacilli</taxon>
        <taxon>Lactobacillales</taxon>
        <taxon>Streptococcaceae</taxon>
        <taxon>Streptococcus</taxon>
    </lineage>
</organism>
<protein>
    <submittedName>
        <fullName evidence="1">Uncharacterized protein</fullName>
    </submittedName>
</protein>
<reference evidence="1 2" key="1">
    <citation type="journal article" date="2014" name="Int. J. Syst. Evol. Microbiol.">
        <title>Phylogenomics and the dynamic genome evolution of the genus Streptococcus.</title>
        <authorList>
            <consortium name="The Broad Institute Genome Sequencing Platform"/>
            <person name="Richards V.P."/>
            <person name="Palmer S.R."/>
            <person name="Pavinski Bitar P.D."/>
            <person name="Qin X."/>
            <person name="Weinstock G.M."/>
            <person name="Highlander S.K."/>
            <person name="Town C.D."/>
            <person name="Burne R.A."/>
            <person name="Stanhope M.J."/>
        </authorList>
    </citation>
    <scope>NUCLEOTIDE SEQUENCE [LARGE SCALE GENOMIC DNA]</scope>
    <source>
        <strain evidence="1 2">2285-97</strain>
    </source>
</reference>
<comment type="caution">
    <text evidence="1">The sequence shown here is derived from an EMBL/GenBank/DDBJ whole genome shotgun (WGS) entry which is preliminary data.</text>
</comment>
<keyword evidence="2" id="KW-1185">Reference proteome</keyword>